<proteinExistence type="predicted"/>
<evidence type="ECO:0000313" key="1">
    <source>
        <dbReference type="EnsemblPlants" id="OB05G14490.1"/>
    </source>
</evidence>
<reference evidence="1" key="2">
    <citation type="submission" date="2013-04" db="UniProtKB">
        <authorList>
            <consortium name="EnsemblPlants"/>
        </authorList>
    </citation>
    <scope>IDENTIFICATION</scope>
</reference>
<dbReference type="HOGENOM" id="CLU_2174886_0_0_1"/>
<evidence type="ECO:0000313" key="2">
    <source>
        <dbReference type="Proteomes" id="UP000006038"/>
    </source>
</evidence>
<protein>
    <submittedName>
        <fullName evidence="1">Uncharacterized protein</fullName>
    </submittedName>
</protein>
<dbReference type="Proteomes" id="UP000006038">
    <property type="component" value="Chromosome 5"/>
</dbReference>
<dbReference type="AlphaFoldDB" id="J3M4C5"/>
<organism evidence="1">
    <name type="scientific">Oryza brachyantha</name>
    <name type="common">malo sina</name>
    <dbReference type="NCBI Taxonomy" id="4533"/>
    <lineage>
        <taxon>Eukaryota</taxon>
        <taxon>Viridiplantae</taxon>
        <taxon>Streptophyta</taxon>
        <taxon>Embryophyta</taxon>
        <taxon>Tracheophyta</taxon>
        <taxon>Spermatophyta</taxon>
        <taxon>Magnoliopsida</taxon>
        <taxon>Liliopsida</taxon>
        <taxon>Poales</taxon>
        <taxon>Poaceae</taxon>
        <taxon>BOP clade</taxon>
        <taxon>Oryzoideae</taxon>
        <taxon>Oryzeae</taxon>
        <taxon>Oryzinae</taxon>
        <taxon>Oryza</taxon>
    </lineage>
</organism>
<reference evidence="1" key="1">
    <citation type="journal article" date="2013" name="Nat. Commun.">
        <title>Whole-genome sequencing of Oryza brachyantha reveals mechanisms underlying Oryza genome evolution.</title>
        <authorList>
            <person name="Chen J."/>
            <person name="Huang Q."/>
            <person name="Gao D."/>
            <person name="Wang J."/>
            <person name="Lang Y."/>
            <person name="Liu T."/>
            <person name="Li B."/>
            <person name="Bai Z."/>
            <person name="Luis Goicoechea J."/>
            <person name="Liang C."/>
            <person name="Chen C."/>
            <person name="Zhang W."/>
            <person name="Sun S."/>
            <person name="Liao Y."/>
            <person name="Zhang X."/>
            <person name="Yang L."/>
            <person name="Song C."/>
            <person name="Wang M."/>
            <person name="Shi J."/>
            <person name="Liu G."/>
            <person name="Liu J."/>
            <person name="Zhou H."/>
            <person name="Zhou W."/>
            <person name="Yu Q."/>
            <person name="An N."/>
            <person name="Chen Y."/>
            <person name="Cai Q."/>
            <person name="Wang B."/>
            <person name="Liu B."/>
            <person name="Min J."/>
            <person name="Huang Y."/>
            <person name="Wu H."/>
            <person name="Li Z."/>
            <person name="Zhang Y."/>
            <person name="Yin Y."/>
            <person name="Song W."/>
            <person name="Jiang J."/>
            <person name="Jackson S.A."/>
            <person name="Wing R.A."/>
            <person name="Wang J."/>
            <person name="Chen M."/>
        </authorList>
    </citation>
    <scope>NUCLEOTIDE SEQUENCE [LARGE SCALE GENOMIC DNA]</scope>
    <source>
        <strain evidence="1">cv. IRGC 101232</strain>
    </source>
</reference>
<sequence>MVNTEYYIYLRVMKILLSFQENILPSNLFLFLQIIIKFASITYISVSSSIALQLAIAVSQCAVCPCEKMKVCPCEKMKLALVHGLTTVTRPWDWDGKGKECSIRSSGTEL</sequence>
<keyword evidence="2" id="KW-1185">Reference proteome</keyword>
<dbReference type="Gramene" id="OB05G14490.1">
    <property type="protein sequence ID" value="OB05G14490.1"/>
    <property type="gene ID" value="OB05G14490"/>
</dbReference>
<dbReference type="EnsemblPlants" id="OB05G14490.1">
    <property type="protein sequence ID" value="OB05G14490.1"/>
    <property type="gene ID" value="OB05G14490"/>
</dbReference>
<name>J3M4C5_ORYBR</name>
<accession>J3M4C5</accession>